<dbReference type="InterPro" id="IPR050155">
    <property type="entry name" value="HAD-like_hydrolase_sf"/>
</dbReference>
<sequence length="216" mass="24666">MKISLRDFRHVVWDWNGTLLDDLWLCMESLDALLRRAGKPDIDVATYQRIFNFPVIDVYRALGFDTSPASFAAMSREFMDYYEARRLECTLQKGARKFIHEVHALGISQSVLSAYRHDYLTSIIAEHDLERYFVHLSGNDDIFANDKSRRALGHLKKLGIPAEFVLYVGDTLHDVEAARAMGVRCVLIDHGTHAHQSRERLLSAGVPVISEYAELL</sequence>
<dbReference type="InterPro" id="IPR036412">
    <property type="entry name" value="HAD-like_sf"/>
</dbReference>
<dbReference type="SFLD" id="SFLDS00003">
    <property type="entry name" value="Haloacid_Dehalogenase"/>
    <property type="match status" value="1"/>
</dbReference>
<comment type="catalytic activity">
    <reaction evidence="1">
        <text>2-phosphoglycolate + H2O = glycolate + phosphate</text>
        <dbReference type="Rhea" id="RHEA:14369"/>
        <dbReference type="ChEBI" id="CHEBI:15377"/>
        <dbReference type="ChEBI" id="CHEBI:29805"/>
        <dbReference type="ChEBI" id="CHEBI:43474"/>
        <dbReference type="ChEBI" id="CHEBI:58033"/>
        <dbReference type="EC" id="3.1.3.18"/>
    </reaction>
</comment>
<evidence type="ECO:0000256" key="1">
    <source>
        <dbReference type="ARBA" id="ARBA00000830"/>
    </source>
</evidence>
<comment type="similarity">
    <text evidence="3">Belongs to the HAD-like hydrolase superfamily. CbbY/CbbZ/Gph/YieH family.</text>
</comment>
<evidence type="ECO:0000256" key="4">
    <source>
        <dbReference type="ARBA" id="ARBA00013078"/>
    </source>
</evidence>
<dbReference type="GO" id="GO:0008967">
    <property type="term" value="F:phosphoglycolate phosphatase activity"/>
    <property type="evidence" value="ECO:0007669"/>
    <property type="project" value="UniProtKB-EC"/>
</dbReference>
<reference evidence="5" key="1">
    <citation type="submission" date="2020-10" db="EMBL/GenBank/DDBJ databases">
        <authorList>
            <person name="Gilroy R."/>
        </authorList>
    </citation>
    <scope>NUCLEOTIDE SEQUENCE</scope>
    <source>
        <strain evidence="5">10669</strain>
    </source>
</reference>
<dbReference type="GO" id="GO:0005829">
    <property type="term" value="C:cytosol"/>
    <property type="evidence" value="ECO:0007669"/>
    <property type="project" value="TreeGrafter"/>
</dbReference>
<comment type="caution">
    <text evidence="5">The sequence shown here is derived from an EMBL/GenBank/DDBJ whole genome shotgun (WGS) entry which is preliminary data.</text>
</comment>
<reference evidence="5" key="2">
    <citation type="journal article" date="2021" name="PeerJ">
        <title>Extensive microbial diversity within the chicken gut microbiome revealed by metagenomics and culture.</title>
        <authorList>
            <person name="Gilroy R."/>
            <person name="Ravi A."/>
            <person name="Getino M."/>
            <person name="Pursley I."/>
            <person name="Horton D.L."/>
            <person name="Alikhan N.F."/>
            <person name="Baker D."/>
            <person name="Gharbi K."/>
            <person name="Hall N."/>
            <person name="Watson M."/>
            <person name="Adriaenssens E.M."/>
            <person name="Foster-Nyarko E."/>
            <person name="Jarju S."/>
            <person name="Secka A."/>
            <person name="Antonio M."/>
            <person name="Oren A."/>
            <person name="Chaudhuri R.R."/>
            <person name="La Ragione R."/>
            <person name="Hildebrand F."/>
            <person name="Pallen M.J."/>
        </authorList>
    </citation>
    <scope>NUCLEOTIDE SEQUENCE</scope>
    <source>
        <strain evidence="5">10669</strain>
    </source>
</reference>
<dbReference type="AlphaFoldDB" id="A0A9D1T151"/>
<evidence type="ECO:0000256" key="3">
    <source>
        <dbReference type="ARBA" id="ARBA00006171"/>
    </source>
</evidence>
<dbReference type="PANTHER" id="PTHR43434:SF1">
    <property type="entry name" value="PHOSPHOGLYCOLATE PHOSPHATASE"/>
    <property type="match status" value="1"/>
</dbReference>
<dbReference type="EMBL" id="DVOG01000095">
    <property type="protein sequence ID" value="HIV04255.1"/>
    <property type="molecule type" value="Genomic_DNA"/>
</dbReference>
<comment type="pathway">
    <text evidence="2">Organic acid metabolism; glycolate biosynthesis; glycolate from 2-phosphoglycolate: step 1/1.</text>
</comment>
<dbReference type="InterPro" id="IPR023214">
    <property type="entry name" value="HAD_sf"/>
</dbReference>
<organism evidence="5 6">
    <name type="scientific">Candidatus Spyradosoma merdigallinarum</name>
    <dbReference type="NCBI Taxonomy" id="2840950"/>
    <lineage>
        <taxon>Bacteria</taxon>
        <taxon>Pseudomonadati</taxon>
        <taxon>Verrucomicrobiota</taxon>
        <taxon>Opitutia</taxon>
        <taxon>Opitutia incertae sedis</taxon>
        <taxon>Candidatus Spyradosoma</taxon>
    </lineage>
</organism>
<dbReference type="InterPro" id="IPR023198">
    <property type="entry name" value="PGP-like_dom2"/>
</dbReference>
<dbReference type="Gene3D" id="1.10.150.240">
    <property type="entry name" value="Putative phosphatase, domain 2"/>
    <property type="match status" value="1"/>
</dbReference>
<dbReference type="Proteomes" id="UP000886812">
    <property type="component" value="Unassembled WGS sequence"/>
</dbReference>
<dbReference type="GO" id="GO:0006281">
    <property type="term" value="P:DNA repair"/>
    <property type="evidence" value="ECO:0007669"/>
    <property type="project" value="TreeGrafter"/>
</dbReference>
<dbReference type="SUPFAM" id="SSF56784">
    <property type="entry name" value="HAD-like"/>
    <property type="match status" value="1"/>
</dbReference>
<dbReference type="PANTHER" id="PTHR43434">
    <property type="entry name" value="PHOSPHOGLYCOLATE PHOSPHATASE"/>
    <property type="match status" value="1"/>
</dbReference>
<proteinExistence type="inferred from homology"/>
<protein>
    <recommendedName>
        <fullName evidence="4">phosphoglycolate phosphatase</fullName>
        <ecNumber evidence="4">3.1.3.18</ecNumber>
    </recommendedName>
</protein>
<evidence type="ECO:0000256" key="2">
    <source>
        <dbReference type="ARBA" id="ARBA00004818"/>
    </source>
</evidence>
<dbReference type="InterPro" id="IPR041492">
    <property type="entry name" value="HAD_2"/>
</dbReference>
<dbReference type="Pfam" id="PF13419">
    <property type="entry name" value="HAD_2"/>
    <property type="match status" value="1"/>
</dbReference>
<keyword evidence="5" id="KW-0378">Hydrolase</keyword>
<dbReference type="EC" id="3.1.3.18" evidence="4"/>
<dbReference type="Gene3D" id="3.40.50.1000">
    <property type="entry name" value="HAD superfamily/HAD-like"/>
    <property type="match status" value="1"/>
</dbReference>
<evidence type="ECO:0000313" key="5">
    <source>
        <dbReference type="EMBL" id="HIV04255.1"/>
    </source>
</evidence>
<accession>A0A9D1T151</accession>
<dbReference type="SFLD" id="SFLDG01129">
    <property type="entry name" value="C1.5:_HAD__Beta-PGM__Phosphata"/>
    <property type="match status" value="1"/>
</dbReference>
<evidence type="ECO:0000313" key="6">
    <source>
        <dbReference type="Proteomes" id="UP000886812"/>
    </source>
</evidence>
<gene>
    <name evidence="5" type="ORF">IAC75_03785</name>
</gene>
<name>A0A9D1T151_9BACT</name>